<keyword evidence="2" id="KW-1185">Reference proteome</keyword>
<reference evidence="1 2" key="1">
    <citation type="submission" date="2023-04" db="EMBL/GenBank/DDBJ databases">
        <title>Draft genome sequence of Saccharopolyspora sp. TS4A08 isolated from sweet potato rhizospheric soil.</title>
        <authorList>
            <person name="Suksaard P."/>
            <person name="Duangmal K."/>
        </authorList>
    </citation>
    <scope>NUCLEOTIDE SEQUENCE [LARGE SCALE GENOMIC DNA]</scope>
    <source>
        <strain evidence="1 2">TS4A08</strain>
    </source>
</reference>
<proteinExistence type="predicted"/>
<accession>A0ABT6PP35</accession>
<organism evidence="1 2">
    <name type="scientific">Saccharopolyspora ipomoeae</name>
    <dbReference type="NCBI Taxonomy" id="3042027"/>
    <lineage>
        <taxon>Bacteria</taxon>
        <taxon>Bacillati</taxon>
        <taxon>Actinomycetota</taxon>
        <taxon>Actinomycetes</taxon>
        <taxon>Pseudonocardiales</taxon>
        <taxon>Pseudonocardiaceae</taxon>
        <taxon>Saccharopolyspora</taxon>
    </lineage>
</organism>
<dbReference type="Proteomes" id="UP001237595">
    <property type="component" value="Unassembled WGS sequence"/>
</dbReference>
<sequence>MRSELVKRLVGDVDRIGIDRDVASWISGWAERPRPFLRPRHPDADDVHAP</sequence>
<name>A0ABT6PP35_9PSEU</name>
<dbReference type="RefSeq" id="WP_281456094.1">
    <property type="nucleotide sequence ID" value="NZ_JASAOF010000007.1"/>
</dbReference>
<evidence type="ECO:0000313" key="2">
    <source>
        <dbReference type="Proteomes" id="UP001237595"/>
    </source>
</evidence>
<protein>
    <submittedName>
        <fullName evidence="1">Uncharacterized protein</fullName>
    </submittedName>
</protein>
<dbReference type="EMBL" id="JASAOF010000007">
    <property type="protein sequence ID" value="MDI2029778.1"/>
    <property type="molecule type" value="Genomic_DNA"/>
</dbReference>
<evidence type="ECO:0000313" key="1">
    <source>
        <dbReference type="EMBL" id="MDI2029778.1"/>
    </source>
</evidence>
<comment type="caution">
    <text evidence="1">The sequence shown here is derived from an EMBL/GenBank/DDBJ whole genome shotgun (WGS) entry which is preliminary data.</text>
</comment>
<gene>
    <name evidence="1" type="ORF">QFW96_14195</name>
</gene>